<evidence type="ECO:0000313" key="4">
    <source>
        <dbReference type="Proteomes" id="UP000593932"/>
    </source>
</evidence>
<protein>
    <submittedName>
        <fullName evidence="3">NERD domain-containing protein</fullName>
    </submittedName>
</protein>
<keyword evidence="1" id="KW-1133">Transmembrane helix</keyword>
<feature type="transmembrane region" description="Helical" evidence="1">
    <location>
        <begin position="6"/>
        <end position="29"/>
    </location>
</feature>
<dbReference type="PROSITE" id="PS50965">
    <property type="entry name" value="NERD"/>
    <property type="match status" value="1"/>
</dbReference>
<keyword evidence="1" id="KW-0472">Membrane</keyword>
<dbReference type="EMBL" id="CP063657">
    <property type="protein sequence ID" value="QOW22999.1"/>
    <property type="molecule type" value="Genomic_DNA"/>
</dbReference>
<evidence type="ECO:0000256" key="1">
    <source>
        <dbReference type="SAM" id="Phobius"/>
    </source>
</evidence>
<keyword evidence="4" id="KW-1185">Reference proteome</keyword>
<keyword evidence="1" id="KW-0812">Transmembrane</keyword>
<proteinExistence type="predicted"/>
<dbReference type="Pfam" id="PF08378">
    <property type="entry name" value="NERD"/>
    <property type="match status" value="1"/>
</dbReference>
<dbReference type="Proteomes" id="UP000593932">
    <property type="component" value="Chromosome"/>
</dbReference>
<feature type="domain" description="NERD" evidence="2">
    <location>
        <begin position="127"/>
        <end position="248"/>
    </location>
</feature>
<feature type="transmembrane region" description="Helical" evidence="1">
    <location>
        <begin position="64"/>
        <end position="86"/>
    </location>
</feature>
<accession>A0A7S6ZVP9</accession>
<gene>
    <name evidence="3" type="ORF">INQ42_05430</name>
</gene>
<name>A0A7S6ZVP9_9GAMM</name>
<organism evidence="3 4">
    <name type="scientific">Novilysobacter avium</name>
    <dbReference type="NCBI Taxonomy" id="2781023"/>
    <lineage>
        <taxon>Bacteria</taxon>
        <taxon>Pseudomonadati</taxon>
        <taxon>Pseudomonadota</taxon>
        <taxon>Gammaproteobacteria</taxon>
        <taxon>Lysobacterales</taxon>
        <taxon>Lysobacteraceae</taxon>
        <taxon>Novilysobacter</taxon>
    </lineage>
</organism>
<reference evidence="3 4" key="1">
    <citation type="submission" date="2020-10" db="EMBL/GenBank/DDBJ databases">
        <title>complete genome sequencing of Lysobacter sp. H23M41.</title>
        <authorList>
            <person name="Bae J.-W."/>
            <person name="Lee S.-Y."/>
        </authorList>
    </citation>
    <scope>NUCLEOTIDE SEQUENCE [LARGE SCALE GENOMIC DNA]</scope>
    <source>
        <strain evidence="3 4">H23M41</strain>
    </source>
</reference>
<dbReference type="InterPro" id="IPR011528">
    <property type="entry name" value="NERD"/>
</dbReference>
<feature type="transmembrane region" description="Helical" evidence="1">
    <location>
        <begin position="98"/>
        <end position="116"/>
    </location>
</feature>
<evidence type="ECO:0000259" key="2">
    <source>
        <dbReference type="PROSITE" id="PS50965"/>
    </source>
</evidence>
<evidence type="ECO:0000313" key="3">
    <source>
        <dbReference type="EMBL" id="QOW22999.1"/>
    </source>
</evidence>
<sequence>MAWSKFLGYVPFFLSAFLGLSLAIGYRVLKKRRERRSPLAARQIGHVPGQQLVDRISDHETEMITSIMITYMALPLMFMGWSGSHIQWHTLQWGFLEWMYTVAAAGMFAYGLWDYAKHLHKRDRARDGLLAERVTGMQLNRLTGKGCIVMHDLPAENFNIDHVVISPRGVYAVETKSFRKPRNPTSERTDHQVHYDGESLQFPDFCTSKPLGQAQQQAKWLQRYLREALDREVKVTPAVALPGWFVTSHEDVWRSAPVKVFSPMGDGANFMAVDLPRLDATTRQLIATALAQRFPLSLD</sequence>
<dbReference type="RefSeq" id="WP_194035477.1">
    <property type="nucleotide sequence ID" value="NZ_CP063657.1"/>
</dbReference>